<evidence type="ECO:0000256" key="3">
    <source>
        <dbReference type="ARBA" id="ARBA00022989"/>
    </source>
</evidence>
<dbReference type="EMBL" id="JBHUPD010000002">
    <property type="protein sequence ID" value="MFD2873008.1"/>
    <property type="molecule type" value="Genomic_DNA"/>
</dbReference>
<keyword evidence="7" id="KW-0436">Ligase</keyword>
<feature type="transmembrane region" description="Helical" evidence="5">
    <location>
        <begin position="63"/>
        <end position="80"/>
    </location>
</feature>
<sequence>MERLFLKEASTATRISYYHLLAFLASLPFDFFYSHLILISFCLHTLIQLNFKAVKPVFTLNNLALQSVFLVTMVSTIYAVNRPQAFNEWGKHITILLFPLLFCLTSFNVRRYRDQLLFGFSVVCTLVICFLYLDALRNISYYGLPMSYLLSSAFTNHNFALPIDMHATFFSLQVAIALIFMLSAILKEHNRNWRLFEILCSSILLAGLVQLSSKSVFVPTVILIIVAVPLFLLKGKKRLGFIMVASSVSIIALAGIFATKSLRTRYVSALSYDLALTTKNQRFDSRLDRWRSAFGLIEKSPAIGYGAGSELALLHDDFYTRRYYNSFINYLNAHNQYLSFWLKSGIWGLSIYLATLTFGFRQALKNKDLLFFSFMVLITAVSFVENLLDVDKGVIFYAFFFSFFFYSGWPVDRVRRETQNVASLA</sequence>
<dbReference type="Proteomes" id="UP001597557">
    <property type="component" value="Unassembled WGS sequence"/>
</dbReference>
<evidence type="ECO:0000256" key="1">
    <source>
        <dbReference type="ARBA" id="ARBA00004141"/>
    </source>
</evidence>
<feature type="transmembrane region" description="Helical" evidence="5">
    <location>
        <begin position="92"/>
        <end position="109"/>
    </location>
</feature>
<name>A0ABW5YCF0_9SPHI</name>
<evidence type="ECO:0000256" key="2">
    <source>
        <dbReference type="ARBA" id="ARBA00022692"/>
    </source>
</evidence>
<evidence type="ECO:0000259" key="6">
    <source>
        <dbReference type="Pfam" id="PF04932"/>
    </source>
</evidence>
<feature type="transmembrane region" description="Helical" evidence="5">
    <location>
        <begin position="340"/>
        <end position="360"/>
    </location>
</feature>
<accession>A0ABW5YCF0</accession>
<feature type="transmembrane region" description="Helical" evidence="5">
    <location>
        <begin position="216"/>
        <end position="233"/>
    </location>
</feature>
<feature type="transmembrane region" description="Helical" evidence="5">
    <location>
        <begin position="167"/>
        <end position="186"/>
    </location>
</feature>
<protein>
    <submittedName>
        <fullName evidence="7">O-antigen ligase family protein</fullName>
    </submittedName>
</protein>
<dbReference type="RefSeq" id="WP_377185298.1">
    <property type="nucleotide sequence ID" value="NZ_JBHUPD010000002.1"/>
</dbReference>
<feature type="transmembrane region" description="Helical" evidence="5">
    <location>
        <begin position="193"/>
        <end position="210"/>
    </location>
</feature>
<gene>
    <name evidence="7" type="ORF">ACFS5N_11050</name>
</gene>
<keyword evidence="2 5" id="KW-0812">Transmembrane</keyword>
<organism evidence="7 8">
    <name type="scientific">Mucilaginibacter ximonensis</name>
    <dbReference type="NCBI Taxonomy" id="538021"/>
    <lineage>
        <taxon>Bacteria</taxon>
        <taxon>Pseudomonadati</taxon>
        <taxon>Bacteroidota</taxon>
        <taxon>Sphingobacteriia</taxon>
        <taxon>Sphingobacteriales</taxon>
        <taxon>Sphingobacteriaceae</taxon>
        <taxon>Mucilaginibacter</taxon>
    </lineage>
</organism>
<dbReference type="PANTHER" id="PTHR37422:SF13">
    <property type="entry name" value="LIPOPOLYSACCHARIDE BIOSYNTHESIS PROTEIN PA4999-RELATED"/>
    <property type="match status" value="1"/>
</dbReference>
<dbReference type="PANTHER" id="PTHR37422">
    <property type="entry name" value="TEICHURONIC ACID BIOSYNTHESIS PROTEIN TUAE"/>
    <property type="match status" value="1"/>
</dbReference>
<dbReference type="GO" id="GO:0016874">
    <property type="term" value="F:ligase activity"/>
    <property type="evidence" value="ECO:0007669"/>
    <property type="project" value="UniProtKB-KW"/>
</dbReference>
<dbReference type="Pfam" id="PF04932">
    <property type="entry name" value="Wzy_C"/>
    <property type="match status" value="1"/>
</dbReference>
<keyword evidence="4 5" id="KW-0472">Membrane</keyword>
<feature type="transmembrane region" description="Helical" evidence="5">
    <location>
        <begin position="369"/>
        <end position="388"/>
    </location>
</feature>
<dbReference type="InterPro" id="IPR051533">
    <property type="entry name" value="WaaL-like"/>
</dbReference>
<keyword evidence="3 5" id="KW-1133">Transmembrane helix</keyword>
<feature type="transmembrane region" description="Helical" evidence="5">
    <location>
        <begin position="394"/>
        <end position="411"/>
    </location>
</feature>
<keyword evidence="8" id="KW-1185">Reference proteome</keyword>
<reference evidence="8" key="1">
    <citation type="journal article" date="2019" name="Int. J. Syst. Evol. Microbiol.">
        <title>The Global Catalogue of Microorganisms (GCM) 10K type strain sequencing project: providing services to taxonomists for standard genome sequencing and annotation.</title>
        <authorList>
            <consortium name="The Broad Institute Genomics Platform"/>
            <consortium name="The Broad Institute Genome Sequencing Center for Infectious Disease"/>
            <person name="Wu L."/>
            <person name="Ma J."/>
        </authorList>
    </citation>
    <scope>NUCLEOTIDE SEQUENCE [LARGE SCALE GENOMIC DNA]</scope>
    <source>
        <strain evidence="8">KCTC 22437</strain>
    </source>
</reference>
<proteinExistence type="predicted"/>
<evidence type="ECO:0000313" key="8">
    <source>
        <dbReference type="Proteomes" id="UP001597557"/>
    </source>
</evidence>
<feature type="transmembrane region" description="Helical" evidence="5">
    <location>
        <begin position="116"/>
        <end position="133"/>
    </location>
</feature>
<evidence type="ECO:0000256" key="4">
    <source>
        <dbReference type="ARBA" id="ARBA00023136"/>
    </source>
</evidence>
<comment type="subcellular location">
    <subcellularLocation>
        <location evidence="1">Membrane</location>
        <topology evidence="1">Multi-pass membrane protein</topology>
    </subcellularLocation>
</comment>
<comment type="caution">
    <text evidence="7">The sequence shown here is derived from an EMBL/GenBank/DDBJ whole genome shotgun (WGS) entry which is preliminary data.</text>
</comment>
<dbReference type="InterPro" id="IPR007016">
    <property type="entry name" value="O-antigen_ligase-rel_domated"/>
</dbReference>
<evidence type="ECO:0000313" key="7">
    <source>
        <dbReference type="EMBL" id="MFD2873008.1"/>
    </source>
</evidence>
<evidence type="ECO:0000256" key="5">
    <source>
        <dbReference type="SAM" id="Phobius"/>
    </source>
</evidence>
<feature type="domain" description="O-antigen ligase-related" evidence="6">
    <location>
        <begin position="203"/>
        <end position="353"/>
    </location>
</feature>
<feature type="transmembrane region" description="Helical" evidence="5">
    <location>
        <begin position="240"/>
        <end position="258"/>
    </location>
</feature>